<feature type="transmembrane region" description="Helical" evidence="1">
    <location>
        <begin position="136"/>
        <end position="159"/>
    </location>
</feature>
<organism evidence="2 3">
    <name type="scientific">Candidatus Gottesmanbacteria bacterium GW2011_GWA2_47_9</name>
    <dbReference type="NCBI Taxonomy" id="1618445"/>
    <lineage>
        <taxon>Bacteria</taxon>
        <taxon>Candidatus Gottesmaniibacteriota</taxon>
    </lineage>
</organism>
<dbReference type="AlphaFoldDB" id="A0A0G1WA12"/>
<dbReference type="PANTHER" id="PTHR30353">
    <property type="entry name" value="INNER MEMBRANE PROTEIN DEDA-RELATED"/>
    <property type="match status" value="1"/>
</dbReference>
<keyword evidence="1" id="KW-1133">Transmembrane helix</keyword>
<evidence type="ECO:0000313" key="2">
    <source>
        <dbReference type="EMBL" id="KKU87168.1"/>
    </source>
</evidence>
<feature type="transmembrane region" description="Helical" evidence="1">
    <location>
        <begin position="48"/>
        <end position="67"/>
    </location>
</feature>
<comment type="subcellular location">
    <subcellularLocation>
        <location evidence="1">Cell membrane</location>
        <topology evidence="1">Multi-pass membrane protein</topology>
    </subcellularLocation>
</comment>
<dbReference type="Proteomes" id="UP000034739">
    <property type="component" value="Unassembled WGS sequence"/>
</dbReference>
<evidence type="ECO:0000313" key="3">
    <source>
        <dbReference type="Proteomes" id="UP000034739"/>
    </source>
</evidence>
<keyword evidence="1" id="KW-1003">Cell membrane</keyword>
<protein>
    <recommendedName>
        <fullName evidence="4">DedA family protein</fullName>
    </recommendedName>
</protein>
<reference evidence="2 3" key="1">
    <citation type="journal article" date="2015" name="Nature">
        <title>rRNA introns, odd ribosomes, and small enigmatic genomes across a large radiation of phyla.</title>
        <authorList>
            <person name="Brown C.T."/>
            <person name="Hug L.A."/>
            <person name="Thomas B.C."/>
            <person name="Sharon I."/>
            <person name="Castelle C.J."/>
            <person name="Singh A."/>
            <person name="Wilkins M.J."/>
            <person name="Williams K.H."/>
            <person name="Banfield J.F."/>
        </authorList>
    </citation>
    <scope>NUCLEOTIDE SEQUENCE [LARGE SCALE GENOMIC DNA]</scope>
</reference>
<keyword evidence="1" id="KW-0472">Membrane</keyword>
<evidence type="ECO:0008006" key="4">
    <source>
        <dbReference type="Google" id="ProtNLM"/>
    </source>
</evidence>
<keyword evidence="1" id="KW-0812">Transmembrane</keyword>
<sequence length="201" mass="23110">MHTVNFLIALVEHHQILTYAIILVGLLLEGEVIIISTGVLAHLGALNIWVALVFILAGAFCKTFFGYRLGEFLYHKFNHNRFFRYIQKRVYGVLPGFKSKPFWSIFVSKFIIGANNIVILFAGFEGIDFKKYLRAEIYATLVWAPLLLSLGYIFSYTALSVSSDVWGFLGIMLALFTIFVLFDRFVGWLYEVFQEFYEGKN</sequence>
<feature type="transmembrane region" description="Helical" evidence="1">
    <location>
        <begin position="102"/>
        <end position="124"/>
    </location>
</feature>
<proteinExistence type="inferred from homology"/>
<comment type="similarity">
    <text evidence="1">Belongs to the DedA family.</text>
</comment>
<feature type="transmembrane region" description="Helical" evidence="1">
    <location>
        <begin position="16"/>
        <end position="41"/>
    </location>
</feature>
<feature type="transmembrane region" description="Helical" evidence="1">
    <location>
        <begin position="165"/>
        <end position="182"/>
    </location>
</feature>
<dbReference type="PANTHER" id="PTHR30353:SF15">
    <property type="entry name" value="INNER MEMBRANE PROTEIN YABI"/>
    <property type="match status" value="1"/>
</dbReference>
<comment type="caution">
    <text evidence="2">The sequence shown here is derived from an EMBL/GenBank/DDBJ whole genome shotgun (WGS) entry which is preliminary data.</text>
</comment>
<dbReference type="InterPro" id="IPR032818">
    <property type="entry name" value="DedA-like"/>
</dbReference>
<dbReference type="GO" id="GO:0005886">
    <property type="term" value="C:plasma membrane"/>
    <property type="evidence" value="ECO:0007669"/>
    <property type="project" value="UniProtKB-SubCell"/>
</dbReference>
<accession>A0A0G1WA12</accession>
<dbReference type="EMBL" id="LCOY01000036">
    <property type="protein sequence ID" value="KKU87168.1"/>
    <property type="molecule type" value="Genomic_DNA"/>
</dbReference>
<name>A0A0G1WA12_9BACT</name>
<evidence type="ECO:0000256" key="1">
    <source>
        <dbReference type="RuleBase" id="RU367016"/>
    </source>
</evidence>
<gene>
    <name evidence="2" type="ORF">UY16_C0036G0010</name>
</gene>